<keyword evidence="1" id="KW-0472">Membrane</keyword>
<keyword evidence="1" id="KW-1133">Transmembrane helix</keyword>
<evidence type="ECO:0000313" key="3">
    <source>
        <dbReference type="Proteomes" id="UP001597326"/>
    </source>
</evidence>
<keyword evidence="3" id="KW-1185">Reference proteome</keyword>
<organism evidence="2 3">
    <name type="scientific">Luteococcus peritonei</name>
    <dbReference type="NCBI Taxonomy" id="88874"/>
    <lineage>
        <taxon>Bacteria</taxon>
        <taxon>Bacillati</taxon>
        <taxon>Actinomycetota</taxon>
        <taxon>Actinomycetes</taxon>
        <taxon>Propionibacteriales</taxon>
        <taxon>Propionibacteriaceae</taxon>
        <taxon>Luteococcus</taxon>
    </lineage>
</organism>
<keyword evidence="1" id="KW-0812">Transmembrane</keyword>
<evidence type="ECO:0000313" key="2">
    <source>
        <dbReference type="EMBL" id="MFD1890405.1"/>
    </source>
</evidence>
<dbReference type="Proteomes" id="UP001597326">
    <property type="component" value="Unassembled WGS sequence"/>
</dbReference>
<dbReference type="RefSeq" id="WP_343874739.1">
    <property type="nucleotide sequence ID" value="NZ_BAAAIX010000027.1"/>
</dbReference>
<protein>
    <submittedName>
        <fullName evidence="2">DUF4235 domain-containing protein</fullName>
    </submittedName>
</protein>
<proteinExistence type="predicted"/>
<comment type="caution">
    <text evidence="2">The sequence shown here is derived from an EMBL/GenBank/DDBJ whole genome shotgun (WGS) entry which is preliminary data.</text>
</comment>
<gene>
    <name evidence="2" type="ORF">ACFSCS_09475</name>
</gene>
<name>A0ABW4RWH6_9ACTN</name>
<reference evidence="3" key="1">
    <citation type="journal article" date="2019" name="Int. J. Syst. Evol. Microbiol.">
        <title>The Global Catalogue of Microorganisms (GCM) 10K type strain sequencing project: providing services to taxonomists for standard genome sequencing and annotation.</title>
        <authorList>
            <consortium name="The Broad Institute Genomics Platform"/>
            <consortium name="The Broad Institute Genome Sequencing Center for Infectious Disease"/>
            <person name="Wu L."/>
            <person name="Ma J."/>
        </authorList>
    </citation>
    <scope>NUCLEOTIDE SEQUENCE [LARGE SCALE GENOMIC DNA]</scope>
    <source>
        <strain evidence="3">CAIM 431</strain>
    </source>
</reference>
<dbReference type="Pfam" id="PF14019">
    <property type="entry name" value="DUF4235"/>
    <property type="match status" value="1"/>
</dbReference>
<feature type="transmembrane region" description="Helical" evidence="1">
    <location>
        <begin position="54"/>
        <end position="72"/>
    </location>
</feature>
<accession>A0ABW4RWH6</accession>
<dbReference type="InterPro" id="IPR025329">
    <property type="entry name" value="DUF4235"/>
</dbReference>
<evidence type="ECO:0000256" key="1">
    <source>
        <dbReference type="SAM" id="Phobius"/>
    </source>
</evidence>
<dbReference type="EMBL" id="JBHUFZ010000019">
    <property type="protein sequence ID" value="MFD1890405.1"/>
    <property type="molecule type" value="Genomic_DNA"/>
</dbReference>
<sequence length="98" mass="10282">MAAASQNIAFRVYAGVLGAVTTIATQKLVKAAWKVATGDNPPDPNDPDVPATEAAIWALASGLGLGVSQIVLNRFMGRRFEALTGERLDTASKSKIKI</sequence>